<dbReference type="InterPro" id="IPR000182">
    <property type="entry name" value="GNAT_dom"/>
</dbReference>
<dbReference type="PANTHER" id="PTHR43072">
    <property type="entry name" value="N-ACETYLTRANSFERASE"/>
    <property type="match status" value="1"/>
</dbReference>
<accession>A0ABT7ADL3</accession>
<organism evidence="2 3">
    <name type="scientific">Chelatococcus albus</name>
    <dbReference type="NCBI Taxonomy" id="3047466"/>
    <lineage>
        <taxon>Bacteria</taxon>
        <taxon>Pseudomonadati</taxon>
        <taxon>Pseudomonadota</taxon>
        <taxon>Alphaproteobacteria</taxon>
        <taxon>Hyphomicrobiales</taxon>
        <taxon>Chelatococcaceae</taxon>
        <taxon>Chelatococcus</taxon>
    </lineage>
</organism>
<sequence length="231" mass="25293">MNAWPALQTVLADGWVMRFSEGYTKRANSACAFLPHPKPIAEMAQEIEASYARHGQPAIMRITPLAHPDDAEWLAERGFRSIDETLILTAPLTDQGGDRRIVVDARPSEAWLVGFAAGNRYGPSVRPTLEKMLAAIRPQAGYATLIEAGEARAYGLAVVERGMVGLFDILVESAHRGRGLGRALVSSLMAWGREQGAAEAYLQVMATNAPAIALYRSLGFADAYRYAYWLR</sequence>
<dbReference type="InterPro" id="IPR056935">
    <property type="entry name" value="Rv0428c-like_C"/>
</dbReference>
<evidence type="ECO:0000313" key="3">
    <source>
        <dbReference type="Proteomes" id="UP001321492"/>
    </source>
</evidence>
<dbReference type="SUPFAM" id="SSF55729">
    <property type="entry name" value="Acyl-CoA N-acyltransferases (Nat)"/>
    <property type="match status" value="1"/>
</dbReference>
<gene>
    <name evidence="2" type="ORF">QNA08_04355</name>
</gene>
<dbReference type="InterPro" id="IPR016181">
    <property type="entry name" value="Acyl_CoA_acyltransferase"/>
</dbReference>
<evidence type="ECO:0000259" key="1">
    <source>
        <dbReference type="PROSITE" id="PS51186"/>
    </source>
</evidence>
<reference evidence="2 3" key="1">
    <citation type="submission" date="2023-05" db="EMBL/GenBank/DDBJ databases">
        <title>Chelatococcus sp. nov., a moderately thermophilic bacterium isolated from hot spring microbial mat.</title>
        <authorList>
            <person name="Hu C.-J."/>
            <person name="Li W.-J."/>
        </authorList>
    </citation>
    <scope>NUCLEOTIDE SEQUENCE [LARGE SCALE GENOMIC DNA]</scope>
    <source>
        <strain evidence="2 3">SYSU G07232</strain>
    </source>
</reference>
<keyword evidence="3" id="KW-1185">Reference proteome</keyword>
<evidence type="ECO:0000313" key="2">
    <source>
        <dbReference type="EMBL" id="MDJ1157471.1"/>
    </source>
</evidence>
<dbReference type="EMBL" id="JASJEV010000002">
    <property type="protein sequence ID" value="MDJ1157471.1"/>
    <property type="molecule type" value="Genomic_DNA"/>
</dbReference>
<protein>
    <submittedName>
        <fullName evidence="2">GNAT family N-acetyltransferase</fullName>
    </submittedName>
</protein>
<dbReference type="Gene3D" id="3.40.630.30">
    <property type="match status" value="1"/>
</dbReference>
<comment type="caution">
    <text evidence="2">The sequence shown here is derived from an EMBL/GenBank/DDBJ whole genome shotgun (WGS) entry which is preliminary data.</text>
</comment>
<dbReference type="PANTHER" id="PTHR43072:SF60">
    <property type="entry name" value="L-2,4-DIAMINOBUTYRIC ACID ACETYLTRANSFERASE"/>
    <property type="match status" value="1"/>
</dbReference>
<dbReference type="CDD" id="cd04301">
    <property type="entry name" value="NAT_SF"/>
    <property type="match status" value="1"/>
</dbReference>
<dbReference type="PROSITE" id="PS51186">
    <property type="entry name" value="GNAT"/>
    <property type="match status" value="1"/>
</dbReference>
<name>A0ABT7ADL3_9HYPH</name>
<feature type="domain" description="N-acetyltransferase" evidence="1">
    <location>
        <begin position="100"/>
        <end position="231"/>
    </location>
</feature>
<dbReference type="Pfam" id="PF24553">
    <property type="entry name" value="Rv0428c_C"/>
    <property type="match status" value="1"/>
</dbReference>
<dbReference type="Proteomes" id="UP001321492">
    <property type="component" value="Unassembled WGS sequence"/>
</dbReference>
<proteinExistence type="predicted"/>